<name>D1NVJ9_9BIFI</name>
<keyword evidence="5 7" id="KW-0548">Nucleotidyltransferase</keyword>
<dbReference type="GO" id="GO:0050518">
    <property type="term" value="F:2-C-methyl-D-erythritol 4-phosphate cytidylyltransferase activity"/>
    <property type="evidence" value="ECO:0007669"/>
    <property type="project" value="UniProtKB-UniRule"/>
</dbReference>
<evidence type="ECO:0000256" key="2">
    <source>
        <dbReference type="ARBA" id="ARBA00004787"/>
    </source>
</evidence>
<dbReference type="InterPro" id="IPR029044">
    <property type="entry name" value="Nucleotide-diphossugar_trans"/>
</dbReference>
<dbReference type="InterPro" id="IPR001228">
    <property type="entry name" value="IspD"/>
</dbReference>
<feature type="site" description="Transition state stabilizer" evidence="7">
    <location>
        <position position="39"/>
    </location>
</feature>
<evidence type="ECO:0000256" key="7">
    <source>
        <dbReference type="HAMAP-Rule" id="MF_00108"/>
    </source>
</evidence>
<dbReference type="GO" id="GO:0019288">
    <property type="term" value="P:isopentenyl diphosphate biosynthetic process, methylerythritol 4-phosphate pathway"/>
    <property type="evidence" value="ECO:0007669"/>
    <property type="project" value="UniProtKB-UniRule"/>
</dbReference>
<reference evidence="9 10" key="1">
    <citation type="submission" date="2009-11" db="EMBL/GenBank/DDBJ databases">
        <authorList>
            <person name="Weinstock G."/>
            <person name="Sodergren E."/>
            <person name="Clifton S."/>
            <person name="Fulton L."/>
            <person name="Fulton B."/>
            <person name="Courtney L."/>
            <person name="Fronick C."/>
            <person name="Harrison M."/>
            <person name="Strong C."/>
            <person name="Farmer C."/>
            <person name="Delahaunty K."/>
            <person name="Markovic C."/>
            <person name="Hall O."/>
            <person name="Minx P."/>
            <person name="Tomlinson C."/>
            <person name="Mitreva M."/>
            <person name="Nelson J."/>
            <person name="Hou S."/>
            <person name="Wollam A."/>
            <person name="Pepin K.H."/>
            <person name="Johnson M."/>
            <person name="Bhonagiri V."/>
            <person name="Nash W.E."/>
            <person name="Warren W."/>
            <person name="Chinwalla A."/>
            <person name="Mardis E.R."/>
            <person name="Wilson R.K."/>
        </authorList>
    </citation>
    <scope>NUCLEOTIDE SEQUENCE [LARGE SCALE GENOMIC DNA]</scope>
    <source>
        <strain evidence="9 10">DSM 20093</strain>
    </source>
</reference>
<evidence type="ECO:0000256" key="8">
    <source>
        <dbReference type="SAM" id="MobiDB-lite"/>
    </source>
</evidence>
<dbReference type="UniPathway" id="UPA00056">
    <property type="reaction ID" value="UER00093"/>
</dbReference>
<dbReference type="Gene3D" id="3.90.550.10">
    <property type="entry name" value="Spore Coat Polysaccharide Biosynthesis Protein SpsA, Chain A"/>
    <property type="match status" value="1"/>
</dbReference>
<dbReference type="InterPro" id="IPR034683">
    <property type="entry name" value="IspD/TarI"/>
</dbReference>
<feature type="site" description="Positions MEP for the nucleophilic attack" evidence="7">
    <location>
        <position position="237"/>
    </location>
</feature>
<dbReference type="PANTHER" id="PTHR32125:SF4">
    <property type="entry name" value="2-C-METHYL-D-ERYTHRITOL 4-PHOSPHATE CYTIDYLYLTRANSFERASE, CHLOROPLASTIC"/>
    <property type="match status" value="1"/>
</dbReference>
<comment type="catalytic activity">
    <reaction evidence="1 7">
        <text>2-C-methyl-D-erythritol 4-phosphate + CTP + H(+) = 4-CDP-2-C-methyl-D-erythritol + diphosphate</text>
        <dbReference type="Rhea" id="RHEA:13429"/>
        <dbReference type="ChEBI" id="CHEBI:15378"/>
        <dbReference type="ChEBI" id="CHEBI:33019"/>
        <dbReference type="ChEBI" id="CHEBI:37563"/>
        <dbReference type="ChEBI" id="CHEBI:57823"/>
        <dbReference type="ChEBI" id="CHEBI:58262"/>
        <dbReference type="EC" id="2.7.7.60"/>
    </reaction>
</comment>
<evidence type="ECO:0000256" key="5">
    <source>
        <dbReference type="ARBA" id="ARBA00022695"/>
    </source>
</evidence>
<feature type="region of interest" description="Disordered" evidence="8">
    <location>
        <begin position="275"/>
        <end position="297"/>
    </location>
</feature>
<dbReference type="PROSITE" id="PS01295">
    <property type="entry name" value="ISPD"/>
    <property type="match status" value="1"/>
</dbReference>
<dbReference type="HAMAP" id="MF_00108">
    <property type="entry name" value="IspD"/>
    <property type="match status" value="1"/>
</dbReference>
<organism evidence="9 10">
    <name type="scientific">Bifidobacterium gallicum DSM 20093 = LMG 11596</name>
    <dbReference type="NCBI Taxonomy" id="561180"/>
    <lineage>
        <taxon>Bacteria</taxon>
        <taxon>Bacillati</taxon>
        <taxon>Actinomycetota</taxon>
        <taxon>Actinomycetes</taxon>
        <taxon>Bifidobacteriales</taxon>
        <taxon>Bifidobacteriaceae</taxon>
        <taxon>Bifidobacterium</taxon>
    </lineage>
</organism>
<protein>
    <recommendedName>
        <fullName evidence="7">2-C-methyl-D-erythritol 4-phosphate cytidylyltransferase</fullName>
        <ecNumber evidence="7">2.7.7.60</ecNumber>
    </recommendedName>
    <alternativeName>
        <fullName evidence="7">4-diphosphocytidyl-2C-methyl-D-erythritol synthase</fullName>
    </alternativeName>
    <alternativeName>
        <fullName evidence="7">MEP cytidylyltransferase</fullName>
        <shortName evidence="7">MCT</shortName>
    </alternativeName>
</protein>
<keyword evidence="4 7" id="KW-0808">Transferase</keyword>
<dbReference type="eggNOG" id="COG1211">
    <property type="taxonomic scope" value="Bacteria"/>
</dbReference>
<dbReference type="Pfam" id="PF01128">
    <property type="entry name" value="IspD"/>
    <property type="match status" value="1"/>
</dbReference>
<dbReference type="CDD" id="cd02516">
    <property type="entry name" value="CDP-ME_synthetase"/>
    <property type="match status" value="1"/>
</dbReference>
<dbReference type="SUPFAM" id="SSF53448">
    <property type="entry name" value="Nucleotide-diphospho-sugar transferases"/>
    <property type="match status" value="1"/>
</dbReference>
<keyword evidence="6 7" id="KW-0414">Isoprene biosynthesis</keyword>
<accession>D1NVJ9</accession>
<proteinExistence type="inferred from homology"/>
<gene>
    <name evidence="7" type="primary">ispD</name>
    <name evidence="9" type="ORF">BIFGAL_03888</name>
</gene>
<feature type="compositionally biased region" description="Low complexity" evidence="8">
    <location>
        <begin position="279"/>
        <end position="297"/>
    </location>
</feature>
<comment type="pathway">
    <text evidence="2 7">Isoprenoid biosynthesis; isopentenyl diphosphate biosynthesis via DXP pathway; isopentenyl diphosphate from 1-deoxy-D-xylulose 5-phosphate: step 2/6.</text>
</comment>
<dbReference type="STRING" id="561180.BIFGAL_03888"/>
<evidence type="ECO:0000256" key="1">
    <source>
        <dbReference type="ARBA" id="ARBA00001282"/>
    </source>
</evidence>
<dbReference type="PANTHER" id="PTHR32125">
    <property type="entry name" value="2-C-METHYL-D-ERYTHRITOL 4-PHOSPHATE CYTIDYLYLTRANSFERASE, CHLOROPLASTIC"/>
    <property type="match status" value="1"/>
</dbReference>
<comment type="similarity">
    <text evidence="3 7">Belongs to the IspD/TarI cytidylyltransferase family. IspD subfamily.</text>
</comment>
<comment type="function">
    <text evidence="7">Catalyzes the formation of 4-diphosphocytidyl-2-C-methyl-D-erythritol from CTP and 2-C-methyl-D-erythritol 4-phosphate (MEP).</text>
</comment>
<comment type="caution">
    <text evidence="9">The sequence shown here is derived from an EMBL/GenBank/DDBJ whole genome shotgun (WGS) entry which is preliminary data.</text>
</comment>
<dbReference type="FunFam" id="3.90.550.10:FF:000003">
    <property type="entry name" value="2-C-methyl-D-erythritol 4-phosphate cytidylyltransferase"/>
    <property type="match status" value="1"/>
</dbReference>
<dbReference type="AlphaFoldDB" id="D1NVJ9"/>
<dbReference type="InterPro" id="IPR050088">
    <property type="entry name" value="IspD/TarI_cytidylyltransf_bact"/>
</dbReference>
<evidence type="ECO:0000256" key="4">
    <source>
        <dbReference type="ARBA" id="ARBA00022679"/>
    </source>
</evidence>
<evidence type="ECO:0000256" key="3">
    <source>
        <dbReference type="ARBA" id="ARBA00009789"/>
    </source>
</evidence>
<evidence type="ECO:0000313" key="10">
    <source>
        <dbReference type="Proteomes" id="UP000003656"/>
    </source>
</evidence>
<dbReference type="EMBL" id="ABXB03000003">
    <property type="protein sequence ID" value="EFA22850.1"/>
    <property type="molecule type" value="Genomic_DNA"/>
</dbReference>
<evidence type="ECO:0000313" key="9">
    <source>
        <dbReference type="EMBL" id="EFA22850.1"/>
    </source>
</evidence>
<feature type="site" description="Positions MEP for the nucleophilic attack" evidence="7">
    <location>
        <position position="178"/>
    </location>
</feature>
<dbReference type="Proteomes" id="UP000003656">
    <property type="component" value="Unassembled WGS sequence"/>
</dbReference>
<dbReference type="InterPro" id="IPR018294">
    <property type="entry name" value="ISPD_synthase_CS"/>
</dbReference>
<evidence type="ECO:0000256" key="6">
    <source>
        <dbReference type="ARBA" id="ARBA00023229"/>
    </source>
</evidence>
<sequence length="297" mass="32496">MILVTDITPTDEEQQRVVPVVAVVLAAGSGVRFDPRNPKQLVMLGGKPIVQWCLEAFEHSAAVTDIMVVVNDRVREPVEHIIETTGMTKVRAVINGGAERADSTQAALDTLARFGVPGDAKILIHDSVRPFVSQRQIQDCVDALDEFTAATVADPSTDTVLLTEALGDRKVIKSVPDRRFVFRAQTPQAFRYATIRRAYEFASQDHGFRPTDDTRVVVEYLPDEPVAIVAGSQFNMKVTTPEDMPFAELTAAIITRTSAKHDMRQVLMSAIDELMGGSDTTDQPGAPQQPAPDTQAR</sequence>
<dbReference type="EC" id="2.7.7.60" evidence="7"/>
<feature type="site" description="Transition state stabilizer" evidence="7">
    <location>
        <position position="32"/>
    </location>
</feature>